<protein>
    <submittedName>
        <fullName evidence="2">Uncharacterized protein</fullName>
    </submittedName>
</protein>
<name>A0A150KDU0_HEYCO</name>
<dbReference type="AlphaFoldDB" id="A0A150KDU0"/>
<accession>A0A150KDU0</accession>
<comment type="caution">
    <text evidence="2">The sequence shown here is derived from an EMBL/GenBank/DDBJ whole genome shotgun (WGS) entry which is preliminary data.</text>
</comment>
<evidence type="ECO:0000313" key="2">
    <source>
        <dbReference type="EMBL" id="KYC67034.1"/>
    </source>
</evidence>
<evidence type="ECO:0000313" key="3">
    <source>
        <dbReference type="Proteomes" id="UP000075304"/>
    </source>
</evidence>
<keyword evidence="1" id="KW-0812">Transmembrane</keyword>
<feature type="transmembrane region" description="Helical" evidence="1">
    <location>
        <begin position="6"/>
        <end position="27"/>
    </location>
</feature>
<evidence type="ECO:0000256" key="1">
    <source>
        <dbReference type="SAM" id="Phobius"/>
    </source>
</evidence>
<sequence>MGHFFILNYYFTFVIWVYVNFSTTYFLDKNNKISSKSS</sequence>
<proteinExistence type="predicted"/>
<gene>
    <name evidence="2" type="ORF">B4099_1028</name>
</gene>
<keyword evidence="1" id="KW-1133">Transmembrane helix</keyword>
<reference evidence="2 3" key="1">
    <citation type="submission" date="2016-01" db="EMBL/GenBank/DDBJ databases">
        <title>Genome Sequences of Twelve Sporeforming Bacillus Species Isolated from Foods.</title>
        <authorList>
            <person name="Berendsen E.M."/>
            <person name="Wells-Bennik M.H."/>
            <person name="Krawcyk A.O."/>
            <person name="De Jong A."/>
            <person name="Holsappel S."/>
            <person name="Eijlander R.T."/>
            <person name="Kuipers O.P."/>
        </authorList>
    </citation>
    <scope>NUCLEOTIDE SEQUENCE [LARGE SCALE GENOMIC DNA]</scope>
    <source>
        <strain evidence="2 3">B4099</strain>
    </source>
</reference>
<keyword evidence="1" id="KW-0472">Membrane</keyword>
<dbReference type="EMBL" id="LQYI01000075">
    <property type="protein sequence ID" value="KYC67034.1"/>
    <property type="molecule type" value="Genomic_DNA"/>
</dbReference>
<dbReference type="Proteomes" id="UP000075304">
    <property type="component" value="Unassembled WGS sequence"/>
</dbReference>
<organism evidence="2 3">
    <name type="scientific">Heyndrickxia coagulans</name>
    <name type="common">Weizmannia coagulans</name>
    <dbReference type="NCBI Taxonomy" id="1398"/>
    <lineage>
        <taxon>Bacteria</taxon>
        <taxon>Bacillati</taxon>
        <taxon>Bacillota</taxon>
        <taxon>Bacilli</taxon>
        <taxon>Bacillales</taxon>
        <taxon>Bacillaceae</taxon>
        <taxon>Heyndrickxia</taxon>
    </lineage>
</organism>
<dbReference type="PATRIC" id="fig|1398.25.peg.3702"/>